<dbReference type="PANTHER" id="PTHR43157">
    <property type="entry name" value="PHOSPHATIDYLINOSITOL-GLYCAN BIOSYNTHESIS CLASS F PROTEIN-RELATED"/>
    <property type="match status" value="1"/>
</dbReference>
<proteinExistence type="predicted"/>
<dbReference type="RefSeq" id="WP_132154971.1">
    <property type="nucleotide sequence ID" value="NZ_SLWR01000012.1"/>
</dbReference>
<reference evidence="2 3" key="1">
    <citation type="journal article" date="2015" name="Stand. Genomic Sci.">
        <title>Genomic Encyclopedia of Bacterial and Archaeal Type Strains, Phase III: the genomes of soil and plant-associated and newly described type strains.</title>
        <authorList>
            <person name="Whitman W.B."/>
            <person name="Woyke T."/>
            <person name="Klenk H.P."/>
            <person name="Zhou Y."/>
            <person name="Lilburn T.G."/>
            <person name="Beck B.J."/>
            <person name="De Vos P."/>
            <person name="Vandamme P."/>
            <person name="Eisen J.A."/>
            <person name="Garrity G."/>
            <person name="Hugenholtz P."/>
            <person name="Kyrpides N.C."/>
        </authorList>
    </citation>
    <scope>NUCLEOTIDE SEQUENCE [LARGE SCALE GENOMIC DNA]</scope>
    <source>
        <strain evidence="2 3">VKM Ac-2541</strain>
    </source>
</reference>
<dbReference type="PANTHER" id="PTHR43157:SF31">
    <property type="entry name" value="PHOSPHATIDYLINOSITOL-GLYCAN BIOSYNTHESIS CLASS F PROTEIN"/>
    <property type="match status" value="1"/>
</dbReference>
<dbReference type="AlphaFoldDB" id="A0A4R2III6"/>
<dbReference type="GO" id="GO:0016491">
    <property type="term" value="F:oxidoreductase activity"/>
    <property type="evidence" value="ECO:0007669"/>
    <property type="project" value="UniProtKB-KW"/>
</dbReference>
<dbReference type="EMBL" id="SLWR01000012">
    <property type="protein sequence ID" value="TCO43629.1"/>
    <property type="molecule type" value="Genomic_DNA"/>
</dbReference>
<dbReference type="CDD" id="cd05327">
    <property type="entry name" value="retinol-DH_like_SDR_c_like"/>
    <property type="match status" value="1"/>
</dbReference>
<keyword evidence="3" id="KW-1185">Reference proteome</keyword>
<dbReference type="Proteomes" id="UP000295573">
    <property type="component" value="Unassembled WGS sequence"/>
</dbReference>
<sequence length="294" mass="31484">MPADRKSTDLAGRTVLITGATGGIGKATALGLGAMGARVLITGRDRGRTEDTAREIRAAAGGLVEGFVADLSSQSEVRRLADEVLQRHPRIDVLINNVGGYWNTRHVTVDGLEHTFAVNHLAPFLLTNLLLESLQHSTAARVVTVSSNAHTMGRIDFDDLQGERSYSGARAYNQSKLANVLFTYELARRLKTSAVTANAVHPGLVSTAFGAGDPGRAQRLFVPVLRPFMKSPAQGAATSIHLASAPDLDRMTGRYFAKSKSTRSSKRSYDESVAKRLWEVSADLVGLTTPAATT</sequence>
<evidence type="ECO:0000313" key="3">
    <source>
        <dbReference type="Proteomes" id="UP000295573"/>
    </source>
</evidence>
<protein>
    <submittedName>
        <fullName evidence="2">NAD(P)-dependent dehydrogenase (Short-subunit alcohol dehydrogenase family)</fullName>
    </submittedName>
</protein>
<dbReference type="SUPFAM" id="SSF51735">
    <property type="entry name" value="NAD(P)-binding Rossmann-fold domains"/>
    <property type="match status" value="1"/>
</dbReference>
<dbReference type="InterPro" id="IPR036291">
    <property type="entry name" value="NAD(P)-bd_dom_sf"/>
</dbReference>
<dbReference type="Gene3D" id="3.40.50.720">
    <property type="entry name" value="NAD(P)-binding Rossmann-like Domain"/>
    <property type="match status" value="1"/>
</dbReference>
<dbReference type="PRINTS" id="PR00081">
    <property type="entry name" value="GDHRDH"/>
</dbReference>
<name>A0A4R2III6_9ACTN</name>
<dbReference type="Pfam" id="PF00106">
    <property type="entry name" value="adh_short"/>
    <property type="match status" value="1"/>
</dbReference>
<gene>
    <name evidence="2" type="ORF">EV646_112206</name>
</gene>
<evidence type="ECO:0000313" key="2">
    <source>
        <dbReference type="EMBL" id="TCO43629.1"/>
    </source>
</evidence>
<keyword evidence="1" id="KW-0560">Oxidoreductase</keyword>
<organism evidence="2 3">
    <name type="scientific">Kribbella antiqua</name>
    <dbReference type="NCBI Taxonomy" id="2512217"/>
    <lineage>
        <taxon>Bacteria</taxon>
        <taxon>Bacillati</taxon>
        <taxon>Actinomycetota</taxon>
        <taxon>Actinomycetes</taxon>
        <taxon>Propionibacteriales</taxon>
        <taxon>Kribbellaceae</taxon>
        <taxon>Kribbella</taxon>
    </lineage>
</organism>
<accession>A0A4R2III6</accession>
<dbReference type="OrthoDB" id="3237043at2"/>
<evidence type="ECO:0000256" key="1">
    <source>
        <dbReference type="ARBA" id="ARBA00023002"/>
    </source>
</evidence>
<comment type="caution">
    <text evidence="2">The sequence shown here is derived from an EMBL/GenBank/DDBJ whole genome shotgun (WGS) entry which is preliminary data.</text>
</comment>
<dbReference type="InterPro" id="IPR002347">
    <property type="entry name" value="SDR_fam"/>
</dbReference>